<feature type="transmembrane region" description="Helical" evidence="2">
    <location>
        <begin position="968"/>
        <end position="987"/>
    </location>
</feature>
<feature type="region of interest" description="Disordered" evidence="1">
    <location>
        <begin position="160"/>
        <end position="268"/>
    </location>
</feature>
<organism evidence="3 4">
    <name type="scientific">Lentinus brumalis</name>
    <dbReference type="NCBI Taxonomy" id="2498619"/>
    <lineage>
        <taxon>Eukaryota</taxon>
        <taxon>Fungi</taxon>
        <taxon>Dikarya</taxon>
        <taxon>Basidiomycota</taxon>
        <taxon>Agaricomycotina</taxon>
        <taxon>Agaricomycetes</taxon>
        <taxon>Polyporales</taxon>
        <taxon>Polyporaceae</taxon>
        <taxon>Lentinus</taxon>
    </lineage>
</organism>
<feature type="region of interest" description="Disordered" evidence="1">
    <location>
        <begin position="1"/>
        <end position="121"/>
    </location>
</feature>
<dbReference type="OrthoDB" id="3190515at2759"/>
<feature type="compositionally biased region" description="Low complexity" evidence="1">
    <location>
        <begin position="47"/>
        <end position="58"/>
    </location>
</feature>
<feature type="compositionally biased region" description="Low complexity" evidence="1">
    <location>
        <begin position="405"/>
        <end position="419"/>
    </location>
</feature>
<feature type="compositionally biased region" description="Low complexity" evidence="1">
    <location>
        <begin position="549"/>
        <end position="562"/>
    </location>
</feature>
<feature type="compositionally biased region" description="Basic and acidic residues" evidence="1">
    <location>
        <begin position="505"/>
        <end position="518"/>
    </location>
</feature>
<feature type="transmembrane region" description="Helical" evidence="2">
    <location>
        <begin position="910"/>
        <end position="935"/>
    </location>
</feature>
<feature type="compositionally biased region" description="Polar residues" evidence="1">
    <location>
        <begin position="483"/>
        <end position="499"/>
    </location>
</feature>
<feature type="compositionally biased region" description="Polar residues" evidence="1">
    <location>
        <begin position="590"/>
        <end position="599"/>
    </location>
</feature>
<dbReference type="EMBL" id="KZ857396">
    <property type="protein sequence ID" value="RDX51026.1"/>
    <property type="molecule type" value="Genomic_DNA"/>
</dbReference>
<proteinExistence type="predicted"/>
<evidence type="ECO:0000313" key="3">
    <source>
        <dbReference type="EMBL" id="RDX51026.1"/>
    </source>
</evidence>
<keyword evidence="2" id="KW-0812">Transmembrane</keyword>
<keyword evidence="2" id="KW-1133">Transmembrane helix</keyword>
<evidence type="ECO:0000256" key="1">
    <source>
        <dbReference type="SAM" id="MobiDB-lite"/>
    </source>
</evidence>
<protein>
    <submittedName>
        <fullName evidence="3">Uncharacterized protein</fullName>
    </submittedName>
</protein>
<feature type="compositionally biased region" description="Polar residues" evidence="1">
    <location>
        <begin position="522"/>
        <end position="534"/>
    </location>
</feature>
<feature type="compositionally biased region" description="Polar residues" evidence="1">
    <location>
        <begin position="231"/>
        <end position="246"/>
    </location>
</feature>
<name>A0A371DET1_9APHY</name>
<dbReference type="STRING" id="139420.A0A371DET1"/>
<evidence type="ECO:0000256" key="2">
    <source>
        <dbReference type="SAM" id="Phobius"/>
    </source>
</evidence>
<gene>
    <name evidence="3" type="ORF">OH76DRAFT_1401790</name>
</gene>
<dbReference type="AlphaFoldDB" id="A0A371DET1"/>
<accession>A0A371DET1</accession>
<feature type="transmembrane region" description="Helical" evidence="2">
    <location>
        <begin position="942"/>
        <end position="962"/>
    </location>
</feature>
<keyword evidence="4" id="KW-1185">Reference proteome</keyword>
<feature type="region of interest" description="Disordered" evidence="1">
    <location>
        <begin position="455"/>
        <end position="617"/>
    </location>
</feature>
<feature type="compositionally biased region" description="Pro residues" evidence="1">
    <location>
        <begin position="8"/>
        <end position="24"/>
    </location>
</feature>
<feature type="region of interest" description="Disordered" evidence="1">
    <location>
        <begin position="404"/>
        <end position="425"/>
    </location>
</feature>
<keyword evidence="2" id="KW-0472">Membrane</keyword>
<feature type="compositionally biased region" description="Low complexity" evidence="1">
    <location>
        <begin position="185"/>
        <end position="200"/>
    </location>
</feature>
<sequence length="993" mass="110561">MAEAGPSSPSPRPSSLPAAPPPSSSSPQRATRIHFPVDQPRSHVGDSSSLGSFQSLGLGPPPALRKSGIQGGSISFQRDDKRRRVKSVDASSPLEPSRSRDGYVDASIKRSGSFSRQGEQRELLSQAVSNALLEPFSDEYDLSREDPGVLEDVQRALRAKARREARLRTQSTPLRVEPPSQPDRASISSAGSSLGKAASAVPPSPRPLRISEDSEIDFSPAVGVVPRHPVPSSSDGGVTLDWSASGSEHGRERRWSLSRGKRRSKDLSSIPLSRAAMEKQDAAYIRKLEQIRAKVKPTTMKKVDMITKQLERKYQWLASDTASPAVNLLSVVRWYRSQPADLRAALDEAEPATWMKHLWDRPEHHPPLAGSSSWSPTAFVVREYVQTHFSPHSMETIPENEVVLPSSPNAASSSDARSPTLSSYSWTTPRHSIDAAISRKRSSHDVLLSFEPMVESGRDSLGPDSRHSSDNYRGWKHAGPDSARSSVYSIVSRGASPNSSRRRLRDIGKRLKTRHSDEALSSARNSISEYSGHSASEDGGPVGHQKMATLRPRSRPTSLRLRGSSIPEDSTDSRPSASGTIHPFPPEAPTTATQSTTLFPGTPEPTPRPQGSIHAAASRITLPLRRFRRSLPSSTDIFARERAKHRRSADEQKEREEYEIKAQVLEDTSSQNYRIRHLLQRVCANIREYESVQAGLSTLLGVSYTKIPSEVLDAFVHDPSAVTGGTRRTRSWRAVEDIHERIERQRQTLQTFIHSQLSDGELDVPPPQVFDDPIGQLMGALEQLAAQRQELATKAEEVSSSLKQVKTIHADVKKVYNDTLAHTSLVYPELSQIAALEETYRNQFQQFWDIGLDALTFLLDTVTPFWRNYGKVIGEDVQDFLIIPWYRNEFTGEPKRYPIKHFPRRSYRHWAGLIFLSACSIVVGWLQFGAAWALTAQINMPWISHTGLWWIAFPIYTILLLIQWCAVILEAAIVVAQCGIIVWWMGWSIKLWT</sequence>
<evidence type="ECO:0000313" key="4">
    <source>
        <dbReference type="Proteomes" id="UP000256964"/>
    </source>
</evidence>
<reference evidence="3 4" key="1">
    <citation type="journal article" date="2018" name="Biotechnol. Biofuels">
        <title>Integrative visual omics of the white-rot fungus Polyporus brumalis exposes the biotechnological potential of its oxidative enzymes for delignifying raw plant biomass.</title>
        <authorList>
            <person name="Miyauchi S."/>
            <person name="Rancon A."/>
            <person name="Drula E."/>
            <person name="Hage H."/>
            <person name="Chaduli D."/>
            <person name="Favel A."/>
            <person name="Grisel S."/>
            <person name="Henrissat B."/>
            <person name="Herpoel-Gimbert I."/>
            <person name="Ruiz-Duenas F.J."/>
            <person name="Chevret D."/>
            <person name="Hainaut M."/>
            <person name="Lin J."/>
            <person name="Wang M."/>
            <person name="Pangilinan J."/>
            <person name="Lipzen A."/>
            <person name="Lesage-Meessen L."/>
            <person name="Navarro D."/>
            <person name="Riley R."/>
            <person name="Grigoriev I.V."/>
            <person name="Zhou S."/>
            <person name="Raouche S."/>
            <person name="Rosso M.N."/>
        </authorList>
    </citation>
    <scope>NUCLEOTIDE SEQUENCE [LARGE SCALE GENOMIC DNA]</scope>
    <source>
        <strain evidence="3 4">BRFM 1820</strain>
    </source>
</reference>
<dbReference type="Proteomes" id="UP000256964">
    <property type="component" value="Unassembled WGS sequence"/>
</dbReference>